<dbReference type="WBParaSite" id="GPUH_0000089201-mRNA-1">
    <property type="protein sequence ID" value="GPUH_0000089201-mRNA-1"/>
    <property type="gene ID" value="GPUH_0000089201"/>
</dbReference>
<evidence type="ECO:0000313" key="1">
    <source>
        <dbReference type="WBParaSite" id="GPUH_0000089201-mRNA-1"/>
    </source>
</evidence>
<proteinExistence type="predicted"/>
<dbReference type="AlphaFoldDB" id="A0A183CWQ1"/>
<protein>
    <submittedName>
        <fullName evidence="1">SAM domain-containing protein</fullName>
    </submittedName>
</protein>
<sequence>MKRISSQLESLRELLDQAFLEMMIEQQLPGWTLVELYSIKGEMNMANLGTKRKEDVDRVRELRQRHQILKKITNSKEKVRNATHKPISAPPTLEKKESKYFMSFAKHWGDNCIKYDRYEKRIQQIQEYQFWFKSLKEGHTSRMRCIKPQCFHCKKVRNI</sequence>
<accession>A0A183CWQ1</accession>
<reference evidence="1" key="1">
    <citation type="submission" date="2016-06" db="UniProtKB">
        <authorList>
            <consortium name="WormBaseParasite"/>
        </authorList>
    </citation>
    <scope>IDENTIFICATION</scope>
</reference>
<organism evidence="1">
    <name type="scientific">Gongylonema pulchrum</name>
    <dbReference type="NCBI Taxonomy" id="637853"/>
    <lineage>
        <taxon>Eukaryota</taxon>
        <taxon>Metazoa</taxon>
        <taxon>Ecdysozoa</taxon>
        <taxon>Nematoda</taxon>
        <taxon>Chromadorea</taxon>
        <taxon>Rhabditida</taxon>
        <taxon>Spirurina</taxon>
        <taxon>Spiruromorpha</taxon>
        <taxon>Spiruroidea</taxon>
        <taxon>Gongylonematidae</taxon>
        <taxon>Gongylonema</taxon>
    </lineage>
</organism>
<name>A0A183CWQ1_9BILA</name>